<accession>A0A240TV19</accession>
<protein>
    <recommendedName>
        <fullName evidence="3">Flagellar FliJ protein</fullName>
    </recommendedName>
</protein>
<organism evidence="13 14">
    <name type="scientific">Acidovorax carolinensis</name>
    <dbReference type="NCBI Taxonomy" id="553814"/>
    <lineage>
        <taxon>Bacteria</taxon>
        <taxon>Pseudomonadati</taxon>
        <taxon>Pseudomonadota</taxon>
        <taxon>Betaproteobacteria</taxon>
        <taxon>Burkholderiales</taxon>
        <taxon>Comamonadaceae</taxon>
        <taxon>Acidovorax</taxon>
    </lineage>
</organism>
<dbReference type="AlphaFoldDB" id="A0A240TV19"/>
<dbReference type="NCBIfam" id="TIGR02473">
    <property type="entry name" value="flagell_FliJ"/>
    <property type="match status" value="1"/>
</dbReference>
<dbReference type="PANTHER" id="PTHR38786:SF1">
    <property type="entry name" value="FLAGELLAR FLIJ PROTEIN"/>
    <property type="match status" value="1"/>
</dbReference>
<dbReference type="Gene3D" id="1.10.287.1700">
    <property type="match status" value="1"/>
</dbReference>
<dbReference type="GO" id="GO:0005886">
    <property type="term" value="C:plasma membrane"/>
    <property type="evidence" value="ECO:0007669"/>
    <property type="project" value="UniProtKB-SubCell"/>
</dbReference>
<dbReference type="InterPro" id="IPR053716">
    <property type="entry name" value="Flag_assembly_chemotaxis_eff"/>
</dbReference>
<name>A0A240TV19_9BURK</name>
<keyword evidence="5" id="KW-1003">Cell membrane</keyword>
<feature type="region of interest" description="Disordered" evidence="12">
    <location>
        <begin position="116"/>
        <end position="154"/>
    </location>
</feature>
<dbReference type="InterPro" id="IPR052570">
    <property type="entry name" value="FliJ"/>
</dbReference>
<evidence type="ECO:0000256" key="9">
    <source>
        <dbReference type="ARBA" id="ARBA00023136"/>
    </source>
</evidence>
<dbReference type="RefSeq" id="WP_086913403.1">
    <property type="nucleotide sequence ID" value="NZ_CP021359.1"/>
</dbReference>
<dbReference type="PANTHER" id="PTHR38786">
    <property type="entry name" value="FLAGELLAR FLIJ PROTEIN"/>
    <property type="match status" value="1"/>
</dbReference>
<evidence type="ECO:0000313" key="14">
    <source>
        <dbReference type="Proteomes" id="UP000194440"/>
    </source>
</evidence>
<evidence type="ECO:0000256" key="5">
    <source>
        <dbReference type="ARBA" id="ARBA00022475"/>
    </source>
</evidence>
<dbReference type="InterPro" id="IPR012823">
    <property type="entry name" value="Flagell_FliJ"/>
</dbReference>
<evidence type="ECO:0000256" key="11">
    <source>
        <dbReference type="SAM" id="Coils"/>
    </source>
</evidence>
<evidence type="ECO:0000256" key="3">
    <source>
        <dbReference type="ARBA" id="ARBA00020392"/>
    </source>
</evidence>
<reference evidence="13" key="1">
    <citation type="submission" date="2017-05" db="EMBL/GenBank/DDBJ databases">
        <title>Polyphasic characterization of four soil-derived phenanthrene-degrading Acidovorax strains and proposal of Acidovorax phenanthrenivorans sp. nov.</title>
        <authorList>
            <person name="Singleton D."/>
            <person name="Lee J."/>
            <person name="Dickey A.N."/>
            <person name="Stroud A."/>
            <person name="Scholl E.H."/>
            <person name="Wright F.A."/>
            <person name="Aitken M.D."/>
        </authorList>
    </citation>
    <scope>NUCLEOTIDE SEQUENCE</scope>
    <source>
        <strain evidence="13">P4</strain>
    </source>
</reference>
<evidence type="ECO:0000256" key="7">
    <source>
        <dbReference type="ARBA" id="ARBA00022795"/>
    </source>
</evidence>
<feature type="coiled-coil region" evidence="11">
    <location>
        <begin position="11"/>
        <end position="38"/>
    </location>
</feature>
<evidence type="ECO:0000313" key="13">
    <source>
        <dbReference type="EMBL" id="ART60190.1"/>
    </source>
</evidence>
<evidence type="ECO:0000256" key="6">
    <source>
        <dbReference type="ARBA" id="ARBA00022500"/>
    </source>
</evidence>
<keyword evidence="9" id="KW-0472">Membrane</keyword>
<dbReference type="GO" id="GO:0006935">
    <property type="term" value="P:chemotaxis"/>
    <property type="evidence" value="ECO:0007669"/>
    <property type="project" value="UniProtKB-KW"/>
</dbReference>
<keyword evidence="7" id="KW-1005">Bacterial flagellum biogenesis</keyword>
<keyword evidence="13" id="KW-0969">Cilium</keyword>
<dbReference type="OrthoDB" id="9156338at2"/>
<comment type="similarity">
    <text evidence="2">Belongs to the FliJ family.</text>
</comment>
<keyword evidence="14" id="KW-1185">Reference proteome</keyword>
<keyword evidence="11" id="KW-0175">Coiled coil</keyword>
<evidence type="ECO:0000256" key="1">
    <source>
        <dbReference type="ARBA" id="ARBA00004413"/>
    </source>
</evidence>
<evidence type="ECO:0000256" key="2">
    <source>
        <dbReference type="ARBA" id="ARBA00010004"/>
    </source>
</evidence>
<dbReference type="GO" id="GO:0071973">
    <property type="term" value="P:bacterial-type flagellum-dependent cell motility"/>
    <property type="evidence" value="ECO:0007669"/>
    <property type="project" value="InterPro"/>
</dbReference>
<dbReference type="KEGG" id="acid:CBP33_15985"/>
<feature type="compositionally biased region" description="Basic and acidic residues" evidence="12">
    <location>
        <begin position="116"/>
        <end position="138"/>
    </location>
</feature>
<evidence type="ECO:0000256" key="4">
    <source>
        <dbReference type="ARBA" id="ARBA00022448"/>
    </source>
</evidence>
<proteinExistence type="inferred from homology"/>
<evidence type="ECO:0000256" key="8">
    <source>
        <dbReference type="ARBA" id="ARBA00022927"/>
    </source>
</evidence>
<gene>
    <name evidence="13" type="ORF">CBP36_16435</name>
</gene>
<keyword evidence="13" id="KW-0966">Cell projection</keyword>
<comment type="subcellular location">
    <subcellularLocation>
        <location evidence="1">Cell membrane</location>
        <topology evidence="1">Peripheral membrane protein</topology>
        <orientation evidence="1">Cytoplasmic side</orientation>
    </subcellularLocation>
</comment>
<keyword evidence="10" id="KW-1006">Bacterial flagellum protein export</keyword>
<dbReference type="EMBL" id="CP021366">
    <property type="protein sequence ID" value="ART60190.1"/>
    <property type="molecule type" value="Genomic_DNA"/>
</dbReference>
<keyword evidence="6" id="KW-0145">Chemotaxis</keyword>
<dbReference type="KEGG" id="acis:CBP35_02485"/>
<dbReference type="GO" id="GO:0015031">
    <property type="term" value="P:protein transport"/>
    <property type="evidence" value="ECO:0007669"/>
    <property type="project" value="UniProtKB-KW"/>
</dbReference>
<dbReference type="KEGG" id="acip:CBP36_16435"/>
<sequence length="154" mass="17588">MSTLNALTVAVEVASRKRDEARRLLQDAQGAQQAAQDQLDQLQGYARETEGRWGMRADAAVQPEVMFHHYQFMDRLGHAAGLQTTVVGEHASRVQDATRNLLDAELRLASLRKVVEKRQQDHQRQQMRREQKQTDERASMQVRNAINGPHGQEY</sequence>
<dbReference type="GO" id="GO:0009288">
    <property type="term" value="C:bacterial-type flagellum"/>
    <property type="evidence" value="ECO:0007669"/>
    <property type="project" value="InterPro"/>
</dbReference>
<keyword evidence="8" id="KW-0653">Protein transport</keyword>
<keyword evidence="13" id="KW-0282">Flagellum</keyword>
<dbReference type="Pfam" id="PF02050">
    <property type="entry name" value="FliJ"/>
    <property type="match status" value="1"/>
</dbReference>
<keyword evidence="4" id="KW-0813">Transport</keyword>
<evidence type="ECO:0000256" key="12">
    <source>
        <dbReference type="SAM" id="MobiDB-lite"/>
    </source>
</evidence>
<dbReference type="GO" id="GO:0044781">
    <property type="term" value="P:bacterial-type flagellum organization"/>
    <property type="evidence" value="ECO:0007669"/>
    <property type="project" value="UniProtKB-KW"/>
</dbReference>
<dbReference type="Proteomes" id="UP000194440">
    <property type="component" value="Chromosome"/>
</dbReference>
<accession>A0A240UGP8</accession>
<evidence type="ECO:0000256" key="10">
    <source>
        <dbReference type="ARBA" id="ARBA00023225"/>
    </source>
</evidence>